<reference evidence="1 2" key="1">
    <citation type="submission" date="2019-07" db="EMBL/GenBank/DDBJ databases">
        <title>R&amp;d 2014.</title>
        <authorList>
            <person name="Klenk H.-P."/>
        </authorList>
    </citation>
    <scope>NUCLEOTIDE SEQUENCE [LARGE SCALE GENOMIC DNA]</scope>
    <source>
        <strain evidence="1 2">DSM 43912</strain>
    </source>
</reference>
<evidence type="ECO:0000313" key="2">
    <source>
        <dbReference type="Proteomes" id="UP000319728"/>
    </source>
</evidence>
<keyword evidence="2" id="KW-1185">Reference proteome</keyword>
<proteinExistence type="predicted"/>
<dbReference type="Proteomes" id="UP000319728">
    <property type="component" value="Unassembled WGS sequence"/>
</dbReference>
<comment type="caution">
    <text evidence="1">The sequence shown here is derived from an EMBL/GenBank/DDBJ whole genome shotgun (WGS) entry which is preliminary data.</text>
</comment>
<accession>A0A562WH71</accession>
<evidence type="ECO:0000313" key="1">
    <source>
        <dbReference type="EMBL" id="TWJ29623.1"/>
    </source>
</evidence>
<dbReference type="EMBL" id="VLLP01000001">
    <property type="protein sequence ID" value="TWJ29623.1"/>
    <property type="molecule type" value="Genomic_DNA"/>
</dbReference>
<organism evidence="1 2">
    <name type="scientific">Micromonospora sagamiensis</name>
    <dbReference type="NCBI Taxonomy" id="47875"/>
    <lineage>
        <taxon>Bacteria</taxon>
        <taxon>Bacillati</taxon>
        <taxon>Actinomycetota</taxon>
        <taxon>Actinomycetes</taxon>
        <taxon>Micromonosporales</taxon>
        <taxon>Micromonosporaceae</taxon>
        <taxon>Micromonospora</taxon>
    </lineage>
</organism>
<dbReference type="RefSeq" id="WP_145818507.1">
    <property type="nucleotide sequence ID" value="NZ_AP023438.1"/>
</dbReference>
<protein>
    <submittedName>
        <fullName evidence="1">Uncharacterized protein</fullName>
    </submittedName>
</protein>
<name>A0A562WH71_9ACTN</name>
<gene>
    <name evidence="1" type="ORF">JD81_03134</name>
</gene>
<dbReference type="AlphaFoldDB" id="A0A562WH71"/>
<sequence length="60" mass="6690">MIDGGGRLARVNLVLRRSPRLDVVLAEAALLRGGRRPVVRADRLVRQAIYRVGNPIRMSL</sequence>